<proteinExistence type="predicted"/>
<dbReference type="PANTHER" id="PTHR34822">
    <property type="entry name" value="GRPB DOMAIN PROTEIN (AFU_ORTHOLOGUE AFUA_1G01530)"/>
    <property type="match status" value="1"/>
</dbReference>
<dbReference type="GeneID" id="93710094"/>
<dbReference type="Gene3D" id="3.30.460.10">
    <property type="entry name" value="Beta Polymerase, domain 2"/>
    <property type="match status" value="1"/>
</dbReference>
<name>A0A1I5YCI3_9BACI</name>
<evidence type="ECO:0000313" key="2">
    <source>
        <dbReference type="Proteomes" id="UP000182762"/>
    </source>
</evidence>
<dbReference type="InterPro" id="IPR007344">
    <property type="entry name" value="GrpB/CoaE"/>
</dbReference>
<dbReference type="SUPFAM" id="SSF81301">
    <property type="entry name" value="Nucleotidyltransferase"/>
    <property type="match status" value="1"/>
</dbReference>
<dbReference type="InterPro" id="IPR043519">
    <property type="entry name" value="NT_sf"/>
</dbReference>
<sequence length="185" mass="21597">MAKVQLVPYDAQWPEKFRVLKEQLEEKLAPMKVSIEHIGSTSVPNMMAKPIIDVIVGVEKEEELQYAIDPIRELGYTYVQQYETILPNRRYFVRFKEEGLPDIIRDGDHDFSQDADFHHEAHLHVVVKGSNLWERHLQFRDILRSSEDSLEAYASVKRKLALREWESTNEYAKAKTSVIQGILSR</sequence>
<dbReference type="RefSeq" id="WP_061803781.1">
    <property type="nucleotide sequence ID" value="NZ_FOXX01000002.1"/>
</dbReference>
<reference evidence="1 2" key="1">
    <citation type="submission" date="2016-10" db="EMBL/GenBank/DDBJ databases">
        <authorList>
            <person name="Varghese N."/>
            <person name="Submissions S."/>
        </authorList>
    </citation>
    <scope>NUCLEOTIDE SEQUENCE [LARGE SCALE GENOMIC DNA]</scope>
    <source>
        <strain evidence="1 2">DSM 13796</strain>
    </source>
</reference>
<organism evidence="1 2">
    <name type="scientific">Priestia endophytica DSM 13796</name>
    <dbReference type="NCBI Taxonomy" id="1121089"/>
    <lineage>
        <taxon>Bacteria</taxon>
        <taxon>Bacillati</taxon>
        <taxon>Bacillota</taxon>
        <taxon>Bacilli</taxon>
        <taxon>Bacillales</taxon>
        <taxon>Bacillaceae</taxon>
        <taxon>Priestia</taxon>
    </lineage>
</organism>
<dbReference type="PANTHER" id="PTHR34822:SF1">
    <property type="entry name" value="GRPB FAMILY PROTEIN"/>
    <property type="match status" value="1"/>
</dbReference>
<gene>
    <name evidence="1" type="ORF">SAMN02745910_01376</name>
</gene>
<dbReference type="Proteomes" id="UP000182762">
    <property type="component" value="Unassembled WGS sequence"/>
</dbReference>
<dbReference type="EMBL" id="FOXX01000002">
    <property type="protein sequence ID" value="SFQ41898.1"/>
    <property type="molecule type" value="Genomic_DNA"/>
</dbReference>
<keyword evidence="2" id="KW-1185">Reference proteome</keyword>
<comment type="caution">
    <text evidence="1">The sequence shown here is derived from an EMBL/GenBank/DDBJ whole genome shotgun (WGS) entry which is preliminary data.</text>
</comment>
<dbReference type="Pfam" id="PF04229">
    <property type="entry name" value="GrpB"/>
    <property type="match status" value="1"/>
</dbReference>
<accession>A0A1I5YCI3</accession>
<evidence type="ECO:0000313" key="1">
    <source>
        <dbReference type="EMBL" id="SFQ41898.1"/>
    </source>
</evidence>
<protein>
    <submittedName>
        <fullName evidence="1">GrpB domain, predicted nucleotidyltransferase, UPF0157 family</fullName>
    </submittedName>
</protein>